<organism evidence="1 2">
    <name type="scientific">Luteimonas terricola</name>
    <dbReference type="NCBI Taxonomy" id="645597"/>
    <lineage>
        <taxon>Bacteria</taxon>
        <taxon>Pseudomonadati</taxon>
        <taxon>Pseudomonadota</taxon>
        <taxon>Gammaproteobacteria</taxon>
        <taxon>Lysobacterales</taxon>
        <taxon>Lysobacteraceae</taxon>
        <taxon>Luteimonas</taxon>
    </lineage>
</organism>
<keyword evidence="2" id="KW-1185">Reference proteome</keyword>
<dbReference type="RefSeq" id="WP_132985093.1">
    <property type="nucleotide sequence ID" value="NZ_BMME01000001.1"/>
</dbReference>
<accession>A0ABQ2EE59</accession>
<comment type="caution">
    <text evidence="1">The sequence shown here is derived from an EMBL/GenBank/DDBJ whole genome shotgun (WGS) entry which is preliminary data.</text>
</comment>
<evidence type="ECO:0000313" key="1">
    <source>
        <dbReference type="EMBL" id="GGK02564.1"/>
    </source>
</evidence>
<reference evidence="2" key="1">
    <citation type="journal article" date="2019" name="Int. J. Syst. Evol. Microbiol.">
        <title>The Global Catalogue of Microorganisms (GCM) 10K type strain sequencing project: providing services to taxonomists for standard genome sequencing and annotation.</title>
        <authorList>
            <consortium name="The Broad Institute Genomics Platform"/>
            <consortium name="The Broad Institute Genome Sequencing Center for Infectious Disease"/>
            <person name="Wu L."/>
            <person name="Ma J."/>
        </authorList>
    </citation>
    <scope>NUCLEOTIDE SEQUENCE [LARGE SCALE GENOMIC DNA]</scope>
    <source>
        <strain evidence="2">CGMCC 1.8985</strain>
    </source>
</reference>
<proteinExistence type="predicted"/>
<evidence type="ECO:0000313" key="2">
    <source>
        <dbReference type="Proteomes" id="UP000599009"/>
    </source>
</evidence>
<name>A0ABQ2EE59_9GAMM</name>
<protein>
    <submittedName>
        <fullName evidence="1">Phytoene synthase</fullName>
    </submittedName>
</protein>
<gene>
    <name evidence="1" type="ORF">GCM10011394_09480</name>
</gene>
<dbReference type="Proteomes" id="UP000599009">
    <property type="component" value="Unassembled WGS sequence"/>
</dbReference>
<dbReference type="EMBL" id="BMME01000001">
    <property type="protein sequence ID" value="GGK02564.1"/>
    <property type="molecule type" value="Genomic_DNA"/>
</dbReference>
<sequence>MSVDVRDDAAAFIDKWRVRWPEWAVAMVFVPKDRQPLTEAWFTLLQEFTDATWGGGDPTPGLAKLAWWQEELGGWAKGARRHPLGALLQPQPAPWLQLGRALPDLRALRGEEGGGAVSVDAAPGKGAGAGMAFAAAVADCEAALFGGRAPDGDAASAVLTSLLGERALLRAAAMDPIAGIDRPMRAGRAGCRPRGVQAALVAARLARPDAPVPPLRALFAAWRGARSAG</sequence>